<dbReference type="EMBL" id="CP021748">
    <property type="protein sequence ID" value="ARX86855.1"/>
    <property type="molecule type" value="Genomic_DNA"/>
</dbReference>
<evidence type="ECO:0000313" key="3">
    <source>
        <dbReference type="Proteomes" id="UP000195880"/>
    </source>
</evidence>
<dbReference type="Proteomes" id="UP000195880">
    <property type="component" value="Chromosome"/>
</dbReference>
<dbReference type="RefSeq" id="WP_162501226.1">
    <property type="nucleotide sequence ID" value="NZ_CP021748.1"/>
</dbReference>
<proteinExistence type="predicted"/>
<name>A0A1Z1WK80_9ACTN</name>
<dbReference type="AlphaFoldDB" id="A0A1Z1WK80"/>
<feature type="region of interest" description="Disordered" evidence="1">
    <location>
        <begin position="1"/>
        <end position="38"/>
    </location>
</feature>
<sequence length="52" mass="5269">MEDEEAADASPASATGSESGEEVREEAGAADGVSPALPDAFCVYQAGGHSRW</sequence>
<keyword evidence="3" id="KW-1185">Reference proteome</keyword>
<accession>A0A1Z1WK80</accession>
<dbReference type="STRING" id="67267.GCA_000716675_07224"/>
<protein>
    <submittedName>
        <fullName evidence="2">Uncharacterized protein</fullName>
    </submittedName>
</protein>
<evidence type="ECO:0000313" key="2">
    <source>
        <dbReference type="EMBL" id="ARX86855.1"/>
    </source>
</evidence>
<dbReference type="KEGG" id="salf:SMD44_06332"/>
<reference evidence="2 3" key="1">
    <citation type="submission" date="2017-05" db="EMBL/GenBank/DDBJ databases">
        <title>Streptomyces alboflavus Genome sequencing and assembly.</title>
        <authorList>
            <person name="Wang Y."/>
            <person name="Du B."/>
            <person name="Ding Y."/>
            <person name="Liu H."/>
            <person name="Hou Q."/>
            <person name="Liu K."/>
            <person name="Wang C."/>
            <person name="Yao L."/>
        </authorList>
    </citation>
    <scope>NUCLEOTIDE SEQUENCE [LARGE SCALE GENOMIC DNA]</scope>
    <source>
        <strain evidence="2 3">MDJK44</strain>
    </source>
</reference>
<gene>
    <name evidence="2" type="ORF">SMD44_06332</name>
</gene>
<organism evidence="2 3">
    <name type="scientific">Streptomyces alboflavus</name>
    <dbReference type="NCBI Taxonomy" id="67267"/>
    <lineage>
        <taxon>Bacteria</taxon>
        <taxon>Bacillati</taxon>
        <taxon>Actinomycetota</taxon>
        <taxon>Actinomycetes</taxon>
        <taxon>Kitasatosporales</taxon>
        <taxon>Streptomycetaceae</taxon>
        <taxon>Streptomyces</taxon>
    </lineage>
</organism>
<evidence type="ECO:0000256" key="1">
    <source>
        <dbReference type="SAM" id="MobiDB-lite"/>
    </source>
</evidence>